<dbReference type="InterPro" id="IPR050473">
    <property type="entry name" value="A2M/Complement_sys"/>
</dbReference>
<dbReference type="SMART" id="SM01361">
    <property type="entry name" value="A2M_recep"/>
    <property type="match status" value="1"/>
</dbReference>
<dbReference type="SUPFAM" id="SSF48239">
    <property type="entry name" value="Terpenoid cyclases/Protein prenyltransferases"/>
    <property type="match status" value="1"/>
</dbReference>
<dbReference type="InterPro" id="IPR011626">
    <property type="entry name" value="Alpha-macroglobulin_TED"/>
</dbReference>
<reference evidence="2" key="1">
    <citation type="submission" date="2025-08" db="UniProtKB">
        <authorList>
            <consortium name="Ensembl"/>
        </authorList>
    </citation>
    <scope>IDENTIFICATION</scope>
</reference>
<dbReference type="OMA" id="FIHEAIL"/>
<dbReference type="Pfam" id="PF07677">
    <property type="entry name" value="A2M_recep"/>
    <property type="match status" value="1"/>
</dbReference>
<dbReference type="Gene3D" id="2.60.40.690">
    <property type="entry name" value="Alpha-macroglobulin, receptor-binding domain"/>
    <property type="match status" value="1"/>
</dbReference>
<dbReference type="InterPro" id="IPR009048">
    <property type="entry name" value="A-macroglobulin_rcpt-bd"/>
</dbReference>
<dbReference type="Pfam" id="PF07678">
    <property type="entry name" value="TED_complement"/>
    <property type="match status" value="1"/>
</dbReference>
<organism evidence="2 3">
    <name type="scientific">Varanus komodoensis</name>
    <name type="common">Komodo dragon</name>
    <dbReference type="NCBI Taxonomy" id="61221"/>
    <lineage>
        <taxon>Eukaryota</taxon>
        <taxon>Metazoa</taxon>
        <taxon>Chordata</taxon>
        <taxon>Craniata</taxon>
        <taxon>Vertebrata</taxon>
        <taxon>Euteleostomi</taxon>
        <taxon>Lepidosauria</taxon>
        <taxon>Squamata</taxon>
        <taxon>Bifurcata</taxon>
        <taxon>Unidentata</taxon>
        <taxon>Episquamata</taxon>
        <taxon>Toxicofera</taxon>
        <taxon>Anguimorpha</taxon>
        <taxon>Paleoanguimorpha</taxon>
        <taxon>Varanoidea</taxon>
        <taxon>Varanidae</taxon>
        <taxon>Varanus</taxon>
    </lineage>
</organism>
<keyword evidence="3" id="KW-1185">Reference proteome</keyword>
<protein>
    <recommendedName>
        <fullName evidence="1">Alpha-macroglobulin receptor-binding domain-containing protein</fullName>
    </recommendedName>
</protein>
<dbReference type="SUPFAM" id="SSF49410">
    <property type="entry name" value="Alpha-macroglobulin receptor domain"/>
    <property type="match status" value="1"/>
</dbReference>
<dbReference type="Proteomes" id="UP000694545">
    <property type="component" value="Unplaced"/>
</dbReference>
<reference evidence="2" key="2">
    <citation type="submission" date="2025-09" db="UniProtKB">
        <authorList>
            <consortium name="Ensembl"/>
        </authorList>
    </citation>
    <scope>IDENTIFICATION</scope>
</reference>
<dbReference type="PANTHER" id="PTHR11412:SF165">
    <property type="entry name" value="ALPHA-2-MACROGLOBULIN"/>
    <property type="match status" value="1"/>
</dbReference>
<proteinExistence type="predicted"/>
<sequence length="469" mass="51977">MVGLGRDPRKGKDELLVSFLPSSLQGGLDDEVKHSAYITSALLEISLPVTVRICLLPSAASQEQSPAQAGKTTHKTKVTSPGAILNLLLLDLASLNQKICFQKLPQRWIELIVFLFQQSLVRNALFCLEREAQTDEVDIYTQALLAYVFTLAEKEDKRKEMLQLLEANAVKEEDGSIHWQQPREQEKKAFSPLNNHQTRSVDIVMTSYVLLAHVEKKPAPSPEEMSISSRIAKWLTGQQNPTGGFLSTQDTVVALQALSKYSTLDYSQSRAVSKVSLSSGADFQKEFHVDSTNSLLLQSQALPKVPGNYQAEVTGGRSVLLQTTLKYNVHPDQEEPPFKLDLHTVPEACMDPKAQTKFALALNLSYTGQRANSNMVIVDVKMLSGFIPVKSSVQKVTVLSVHQRTEVSTDRVLLYLEEVTSVTQHYSFMVEQEVPVQGLKPAFVTVYDYYEPDEKAVAAYSAPCSTGTV</sequence>
<feature type="domain" description="Alpha-macroglobulin receptor-binding" evidence="1">
    <location>
        <begin position="373"/>
        <end position="460"/>
    </location>
</feature>
<evidence type="ECO:0000259" key="1">
    <source>
        <dbReference type="SMART" id="SM01361"/>
    </source>
</evidence>
<dbReference type="AlphaFoldDB" id="A0A8D2L781"/>
<dbReference type="Gene3D" id="2.60.120.1540">
    <property type="match status" value="1"/>
</dbReference>
<accession>A0A8D2L781</accession>
<evidence type="ECO:0000313" key="2">
    <source>
        <dbReference type="Ensembl" id="ENSVKKP00000017816.1"/>
    </source>
</evidence>
<dbReference type="InterPro" id="IPR036595">
    <property type="entry name" value="A-macroglobulin_rcpt-bd_sf"/>
</dbReference>
<dbReference type="Gene3D" id="1.50.10.20">
    <property type="match status" value="1"/>
</dbReference>
<dbReference type="PANTHER" id="PTHR11412">
    <property type="entry name" value="MACROGLOBULIN / COMPLEMENT"/>
    <property type="match status" value="1"/>
</dbReference>
<evidence type="ECO:0000313" key="3">
    <source>
        <dbReference type="Proteomes" id="UP000694545"/>
    </source>
</evidence>
<dbReference type="GO" id="GO:0005615">
    <property type="term" value="C:extracellular space"/>
    <property type="evidence" value="ECO:0007669"/>
    <property type="project" value="InterPro"/>
</dbReference>
<dbReference type="Ensembl" id="ENSVKKT00000018264.1">
    <property type="protein sequence ID" value="ENSVKKP00000017816.1"/>
    <property type="gene ID" value="ENSVKKG00000012163.1"/>
</dbReference>
<dbReference type="InterPro" id="IPR008930">
    <property type="entry name" value="Terpenoid_cyclase/PrenylTrfase"/>
</dbReference>
<name>A0A8D2L781_VARKO</name>